<dbReference type="Proteomes" id="UP000474175">
    <property type="component" value="Unassembled WGS sequence"/>
</dbReference>
<dbReference type="InterPro" id="IPR001789">
    <property type="entry name" value="Sig_transdc_resp-reg_receiver"/>
</dbReference>
<dbReference type="InterPro" id="IPR011006">
    <property type="entry name" value="CheY-like_superfamily"/>
</dbReference>
<protein>
    <recommendedName>
        <fullName evidence="2">Response regulatory domain-containing protein</fullName>
    </recommendedName>
</protein>
<comment type="caution">
    <text evidence="3">The sequence shown here is derived from an EMBL/GenBank/DDBJ whole genome shotgun (WGS) entry which is preliminary data.</text>
</comment>
<dbReference type="SUPFAM" id="SSF52172">
    <property type="entry name" value="CheY-like"/>
    <property type="match status" value="1"/>
</dbReference>
<dbReference type="RefSeq" id="WP_163947132.1">
    <property type="nucleotide sequence ID" value="NZ_JAAFZH010000004.1"/>
</dbReference>
<keyword evidence="4" id="KW-1185">Reference proteome</keyword>
<feature type="domain" description="Response regulatory" evidence="2">
    <location>
        <begin position="7"/>
        <end position="127"/>
    </location>
</feature>
<dbReference type="PROSITE" id="PS50110">
    <property type="entry name" value="RESPONSE_REGULATORY"/>
    <property type="match status" value="1"/>
</dbReference>
<sequence length="131" mass="15259">MQPDSKWVALLDEDPDDFVIIQQGIKNWGPEITLRNFKTFSQFEQTILAEHPLPALIILNGLSPANMEIDWIKGFRHNDLYAKIPIVILAEDYWEEQKQLYSTVDVEDYQTKPVNQEELKSFILKIKDILG</sequence>
<dbReference type="AlphaFoldDB" id="A0A6L9L466"/>
<evidence type="ECO:0000313" key="3">
    <source>
        <dbReference type="EMBL" id="NDU95326.1"/>
    </source>
</evidence>
<reference evidence="3 4" key="1">
    <citation type="submission" date="2020-02" db="EMBL/GenBank/DDBJ databases">
        <title>Draft genome sequence of two Spirosoma agri KCTC 52727 and Spirosoma terrae KCTC 52035.</title>
        <authorList>
            <person name="Rojas J."/>
            <person name="Ambika Manirajan B."/>
            <person name="Suarez C."/>
            <person name="Ratering S."/>
            <person name="Schnell S."/>
        </authorList>
    </citation>
    <scope>NUCLEOTIDE SEQUENCE [LARGE SCALE GENOMIC DNA]</scope>
    <source>
        <strain evidence="3 4">KCTC 52035</strain>
    </source>
</reference>
<comment type="caution">
    <text evidence="1">Lacks conserved residue(s) required for the propagation of feature annotation.</text>
</comment>
<dbReference type="GO" id="GO:0000160">
    <property type="term" value="P:phosphorelay signal transduction system"/>
    <property type="evidence" value="ECO:0007669"/>
    <property type="project" value="InterPro"/>
</dbReference>
<dbReference type="Gene3D" id="3.40.50.2300">
    <property type="match status" value="1"/>
</dbReference>
<evidence type="ECO:0000313" key="4">
    <source>
        <dbReference type="Proteomes" id="UP000474175"/>
    </source>
</evidence>
<proteinExistence type="predicted"/>
<dbReference type="EMBL" id="JAAFZH010000004">
    <property type="protein sequence ID" value="NDU95326.1"/>
    <property type="molecule type" value="Genomic_DNA"/>
</dbReference>
<gene>
    <name evidence="3" type="ORF">GK108_10625</name>
</gene>
<evidence type="ECO:0000256" key="1">
    <source>
        <dbReference type="PROSITE-ProRule" id="PRU00169"/>
    </source>
</evidence>
<evidence type="ECO:0000259" key="2">
    <source>
        <dbReference type="PROSITE" id="PS50110"/>
    </source>
</evidence>
<organism evidence="3 4">
    <name type="scientific">Spirosoma terrae</name>
    <dbReference type="NCBI Taxonomy" id="1968276"/>
    <lineage>
        <taxon>Bacteria</taxon>
        <taxon>Pseudomonadati</taxon>
        <taxon>Bacteroidota</taxon>
        <taxon>Cytophagia</taxon>
        <taxon>Cytophagales</taxon>
        <taxon>Cytophagaceae</taxon>
        <taxon>Spirosoma</taxon>
    </lineage>
</organism>
<name>A0A6L9L466_9BACT</name>
<accession>A0A6L9L466</accession>